<evidence type="ECO:0000313" key="3">
    <source>
        <dbReference type="Proteomes" id="UP000277300"/>
    </source>
</evidence>
<dbReference type="AlphaFoldDB" id="A0A3F2RR40"/>
<dbReference type="EMBL" id="MBAD02000714">
    <property type="protein sequence ID" value="RLN63675.1"/>
    <property type="molecule type" value="Genomic_DNA"/>
</dbReference>
<dbReference type="EMBL" id="MBDO02000118">
    <property type="protein sequence ID" value="RLN62568.1"/>
    <property type="molecule type" value="Genomic_DNA"/>
</dbReference>
<sequence>MRAPKTKNMPSPSSYVEKMQTFLSDDHSRQLVHRWRSWGYLLNSLLHVVKDEMGTYLNLGKTRKRLLEMLTDLARTYFSSIGPYMLNSGIPVLKFIAQSNKGRKNGLRGAPAQFIVQFLKLYQYNADGVPYFKYLAPITLLRELVSLNHIVLSADEMNLMISSFIMIVSYRNTLKAI</sequence>
<dbReference type="OrthoDB" id="381190at2759"/>
<evidence type="ECO:0000313" key="2">
    <source>
        <dbReference type="EMBL" id="RLN63675.1"/>
    </source>
</evidence>
<comment type="caution">
    <text evidence="1">The sequence shown here is derived from an EMBL/GenBank/DDBJ whole genome shotgun (WGS) entry which is preliminary data.</text>
</comment>
<evidence type="ECO:0000313" key="1">
    <source>
        <dbReference type="EMBL" id="RLN62568.1"/>
    </source>
</evidence>
<proteinExistence type="predicted"/>
<dbReference type="Proteomes" id="UP000284657">
    <property type="component" value="Unassembled WGS sequence"/>
</dbReference>
<dbReference type="Proteomes" id="UP000277300">
    <property type="component" value="Unassembled WGS sequence"/>
</dbReference>
<accession>A0A3F2RR40</accession>
<evidence type="ECO:0000313" key="4">
    <source>
        <dbReference type="Proteomes" id="UP000284657"/>
    </source>
</evidence>
<gene>
    <name evidence="2" type="ORF">BBJ29_004419</name>
    <name evidence="1" type="ORF">BBP00_00004677</name>
</gene>
<reference evidence="3 4" key="1">
    <citation type="submission" date="2018-07" db="EMBL/GenBank/DDBJ databases">
        <title>Genome sequencing of oomycete isolates from Chile give support for New Zealand origin for Phytophthora kernoviae and make available the first Nothophytophthora sp. genome.</title>
        <authorList>
            <person name="Studholme D.J."/>
            <person name="Sanfuentes E."/>
            <person name="Panda P."/>
            <person name="Hill R."/>
            <person name="Sambles C."/>
            <person name="Grant M."/>
            <person name="Williams N.M."/>
            <person name="Mcdougal R.L."/>
        </authorList>
    </citation>
    <scope>NUCLEOTIDE SEQUENCE [LARGE SCALE GENOMIC DNA]</scope>
    <source>
        <strain evidence="1">Chile6</strain>
        <strain evidence="2">Chile7</strain>
    </source>
</reference>
<name>A0A3F2RR40_9STRA</name>
<protein>
    <submittedName>
        <fullName evidence="1">Uncharacterized protein</fullName>
    </submittedName>
</protein>
<organism evidence="1 3">
    <name type="scientific">Phytophthora kernoviae</name>
    <dbReference type="NCBI Taxonomy" id="325452"/>
    <lineage>
        <taxon>Eukaryota</taxon>
        <taxon>Sar</taxon>
        <taxon>Stramenopiles</taxon>
        <taxon>Oomycota</taxon>
        <taxon>Peronosporomycetes</taxon>
        <taxon>Peronosporales</taxon>
        <taxon>Peronosporaceae</taxon>
        <taxon>Phytophthora</taxon>
    </lineage>
</organism>